<evidence type="ECO:0000259" key="1">
    <source>
        <dbReference type="SMART" id="SM00852"/>
    </source>
</evidence>
<comment type="caution">
    <text evidence="2">The sequence shown here is derived from an EMBL/GenBank/DDBJ whole genome shotgun (WGS) entry which is preliminary data.</text>
</comment>
<dbReference type="Pfam" id="PF24102">
    <property type="entry name" value="FLAD1_M"/>
    <property type="match status" value="1"/>
</dbReference>
<dbReference type="InterPro" id="IPR056596">
    <property type="entry name" value="FLAD1_M"/>
</dbReference>
<dbReference type="Gene3D" id="3.40.980.10">
    <property type="entry name" value="MoaB/Mog-like domain"/>
    <property type="match status" value="1"/>
</dbReference>
<dbReference type="InterPro" id="IPR036425">
    <property type="entry name" value="MoaB/Mog-like_dom_sf"/>
</dbReference>
<dbReference type="RefSeq" id="WP_211680288.1">
    <property type="nucleotide sequence ID" value="NZ_JAGRQH010000001.1"/>
</dbReference>
<dbReference type="SUPFAM" id="SSF53218">
    <property type="entry name" value="Molybdenum cofactor biosynthesis proteins"/>
    <property type="match status" value="1"/>
</dbReference>
<evidence type="ECO:0000313" key="3">
    <source>
        <dbReference type="Proteomes" id="UP000677812"/>
    </source>
</evidence>
<dbReference type="EMBL" id="JAGRQH010000001">
    <property type="protein sequence ID" value="MBR0558777.1"/>
    <property type="molecule type" value="Genomic_DNA"/>
</dbReference>
<dbReference type="InterPro" id="IPR001453">
    <property type="entry name" value="MoaB/Mog_dom"/>
</dbReference>
<dbReference type="Pfam" id="PF00994">
    <property type="entry name" value="MoCF_biosynth"/>
    <property type="match status" value="1"/>
</dbReference>
<sequence length="255" mass="27649">MLQNIPSPKTACLLIIGNEILSGRTQDANTRTLALALNQHGIRLLEVRIIPDIEEHIVTTVTACRENFDFIFTSGGIGPTHDDITAACIAKSFNVSLVKHQESFTALEEYFGTERFNTARQRMAYLPEGAVPIADPVAIAPGFIIENVHVLAGVPKIFTATIAALIPTLPQGTALSMTGWHAYGLREGDFAANLTTIQENFPQLDIGSYPYEHPENGKGVALIVKGYHAEQVQDAARILHDLIITQGQTPLAGEP</sequence>
<dbReference type="InterPro" id="IPR050101">
    <property type="entry name" value="CinA"/>
</dbReference>
<proteinExistence type="predicted"/>
<dbReference type="PANTHER" id="PTHR13939:SF0">
    <property type="entry name" value="NMN AMIDOHYDROLASE-LIKE PROTEIN YFAY"/>
    <property type="match status" value="1"/>
</dbReference>
<organism evidence="2 3">
    <name type="scientific">Neokomagataea anthophila</name>
    <dbReference type="NCBI Taxonomy" id="2826925"/>
    <lineage>
        <taxon>Bacteria</taxon>
        <taxon>Pseudomonadati</taxon>
        <taxon>Pseudomonadota</taxon>
        <taxon>Alphaproteobacteria</taxon>
        <taxon>Acetobacterales</taxon>
        <taxon>Acetobacteraceae</taxon>
        <taxon>Neokomagataea</taxon>
    </lineage>
</organism>
<protein>
    <submittedName>
        <fullName evidence="2">Competence/damage-inducible protein A</fullName>
    </submittedName>
</protein>
<dbReference type="PANTHER" id="PTHR13939">
    <property type="entry name" value="NICOTINAMIDE-NUCLEOTIDE AMIDOHYDROLASE PNCC"/>
    <property type="match status" value="1"/>
</dbReference>
<dbReference type="Proteomes" id="UP000677812">
    <property type="component" value="Unassembled WGS sequence"/>
</dbReference>
<dbReference type="SMART" id="SM00852">
    <property type="entry name" value="MoCF_biosynth"/>
    <property type="match status" value="1"/>
</dbReference>
<feature type="domain" description="MoaB/Mog" evidence="1">
    <location>
        <begin position="12"/>
        <end position="172"/>
    </location>
</feature>
<reference evidence="2 3" key="1">
    <citation type="submission" date="2021-04" db="EMBL/GenBank/DDBJ databases">
        <title>The complete genome sequence of Neokomagataea sp. TBRC 2177.</title>
        <authorList>
            <person name="Charoenyingcharoen P."/>
            <person name="Yukphan P."/>
        </authorList>
    </citation>
    <scope>NUCLEOTIDE SEQUENCE [LARGE SCALE GENOMIC DNA]</scope>
    <source>
        <strain evidence="2 3">TBRC 2177</strain>
    </source>
</reference>
<gene>
    <name evidence="2" type="ORF">KB213_01695</name>
</gene>
<keyword evidence="3" id="KW-1185">Reference proteome</keyword>
<evidence type="ECO:0000313" key="2">
    <source>
        <dbReference type="EMBL" id="MBR0558777.1"/>
    </source>
</evidence>
<accession>A0ABS5E4E6</accession>
<name>A0ABS5E4E6_9PROT</name>
<dbReference type="CDD" id="cd00885">
    <property type="entry name" value="cinA"/>
    <property type="match status" value="1"/>
</dbReference>